<evidence type="ECO:0000259" key="14">
    <source>
        <dbReference type="Pfam" id="PF07715"/>
    </source>
</evidence>
<dbReference type="Gene3D" id="2.40.170.20">
    <property type="entry name" value="TonB-dependent receptor, beta-barrel domain"/>
    <property type="match status" value="1"/>
</dbReference>
<keyword evidence="3 9" id="KW-1134">Transmembrane beta strand</keyword>
<feature type="short sequence motif" description="TonB box" evidence="10">
    <location>
        <begin position="46"/>
        <end position="52"/>
    </location>
</feature>
<dbReference type="PANTHER" id="PTHR47234">
    <property type="match status" value="1"/>
</dbReference>
<evidence type="ECO:0000256" key="6">
    <source>
        <dbReference type="ARBA" id="ARBA00023077"/>
    </source>
</evidence>
<evidence type="ECO:0000256" key="2">
    <source>
        <dbReference type="ARBA" id="ARBA00022448"/>
    </source>
</evidence>
<keyword evidence="8 9" id="KW-0998">Cell outer membrane</keyword>
<dbReference type="InterPro" id="IPR012910">
    <property type="entry name" value="Plug_dom"/>
</dbReference>
<evidence type="ECO:0000259" key="13">
    <source>
        <dbReference type="Pfam" id="PF00593"/>
    </source>
</evidence>
<dbReference type="SUPFAM" id="SSF56935">
    <property type="entry name" value="Porins"/>
    <property type="match status" value="1"/>
</dbReference>
<proteinExistence type="inferred from homology"/>
<feature type="chain" id="PRO_5047154926" evidence="12">
    <location>
        <begin position="36"/>
        <end position="950"/>
    </location>
</feature>
<gene>
    <name evidence="15" type="ORF">N4264_23250</name>
</gene>
<keyword evidence="16" id="KW-1185">Reference proteome</keyword>
<dbReference type="RefSeq" id="WP_261694592.1">
    <property type="nucleotide sequence ID" value="NZ_CP104694.1"/>
</dbReference>
<evidence type="ECO:0000256" key="7">
    <source>
        <dbReference type="ARBA" id="ARBA00023136"/>
    </source>
</evidence>
<comment type="subcellular location">
    <subcellularLocation>
        <location evidence="1 9">Cell outer membrane</location>
        <topology evidence="1 9">Multi-pass membrane protein</topology>
    </subcellularLocation>
</comment>
<keyword evidence="5 12" id="KW-0732">Signal</keyword>
<keyword evidence="6 10" id="KW-0798">TonB box</keyword>
<keyword evidence="4 9" id="KW-0812">Transmembrane</keyword>
<dbReference type="PROSITE" id="PS00430">
    <property type="entry name" value="TONB_DEPENDENT_REC_1"/>
    <property type="match status" value="1"/>
</dbReference>
<evidence type="ECO:0000256" key="3">
    <source>
        <dbReference type="ARBA" id="ARBA00022452"/>
    </source>
</evidence>
<evidence type="ECO:0000256" key="10">
    <source>
        <dbReference type="PROSITE-ProRule" id="PRU10143"/>
    </source>
</evidence>
<protein>
    <submittedName>
        <fullName evidence="15">TonB-dependent receptor</fullName>
    </submittedName>
</protein>
<name>A0ABY6BCU4_9GAMM</name>
<comment type="similarity">
    <text evidence="9 11">Belongs to the TonB-dependent receptor family.</text>
</comment>
<dbReference type="Proteomes" id="UP001064632">
    <property type="component" value="Chromosome"/>
</dbReference>
<evidence type="ECO:0000256" key="11">
    <source>
        <dbReference type="RuleBase" id="RU003357"/>
    </source>
</evidence>
<dbReference type="Pfam" id="PF07715">
    <property type="entry name" value="Plug"/>
    <property type="match status" value="1"/>
</dbReference>
<evidence type="ECO:0000256" key="1">
    <source>
        <dbReference type="ARBA" id="ARBA00004571"/>
    </source>
</evidence>
<dbReference type="PROSITE" id="PS52016">
    <property type="entry name" value="TONB_DEPENDENT_REC_3"/>
    <property type="match status" value="1"/>
</dbReference>
<evidence type="ECO:0000313" key="15">
    <source>
        <dbReference type="EMBL" id="UXI67622.1"/>
    </source>
</evidence>
<accession>A0ABY6BCU4</accession>
<evidence type="ECO:0000313" key="16">
    <source>
        <dbReference type="Proteomes" id="UP001064632"/>
    </source>
</evidence>
<dbReference type="InterPro" id="IPR010916">
    <property type="entry name" value="TonB_box_CS"/>
</dbReference>
<dbReference type="InterPro" id="IPR039426">
    <property type="entry name" value="TonB-dep_rcpt-like"/>
</dbReference>
<feature type="domain" description="TonB-dependent receptor-like beta-barrel" evidence="13">
    <location>
        <begin position="353"/>
        <end position="912"/>
    </location>
</feature>
<dbReference type="PANTHER" id="PTHR47234:SF2">
    <property type="entry name" value="TONB-DEPENDENT RECEPTOR"/>
    <property type="match status" value="1"/>
</dbReference>
<keyword evidence="15" id="KW-0675">Receptor</keyword>
<dbReference type="EMBL" id="CP104694">
    <property type="protein sequence ID" value="UXI67622.1"/>
    <property type="molecule type" value="Genomic_DNA"/>
</dbReference>
<evidence type="ECO:0000256" key="12">
    <source>
        <dbReference type="SAM" id="SignalP"/>
    </source>
</evidence>
<evidence type="ECO:0000256" key="8">
    <source>
        <dbReference type="ARBA" id="ARBA00023237"/>
    </source>
</evidence>
<reference evidence="15" key="1">
    <citation type="submission" date="2022-09" db="EMBL/GenBank/DDBJ databases">
        <title>Tahibacter sp. nov., isolated from a fresh water.</title>
        <authorList>
            <person name="Baek J.H."/>
            <person name="Lee J.K."/>
            <person name="Kim J.M."/>
            <person name="Jeon C.O."/>
        </authorList>
    </citation>
    <scope>NUCLEOTIDE SEQUENCE</scope>
    <source>
        <strain evidence="15">W38</strain>
    </source>
</reference>
<evidence type="ECO:0000256" key="9">
    <source>
        <dbReference type="PROSITE-ProRule" id="PRU01360"/>
    </source>
</evidence>
<keyword evidence="2 9" id="KW-0813">Transport</keyword>
<feature type="domain" description="TonB-dependent receptor plug" evidence="14">
    <location>
        <begin position="60"/>
        <end position="167"/>
    </location>
</feature>
<dbReference type="Pfam" id="PF00593">
    <property type="entry name" value="TonB_dep_Rec_b-barrel"/>
    <property type="match status" value="1"/>
</dbReference>
<feature type="signal peptide" evidence="12">
    <location>
        <begin position="1"/>
        <end position="35"/>
    </location>
</feature>
<sequence length="950" mass="102758">MRQNSNELLRAVRYALYVGTTAAVGLSATATPVFAQEGENTEKLETIVVTGSRIRRVDLETASPVVSIDKATIEKSGKLTVGDLVQELPSVAGAATNPRVNNGGGAGASTIELRGLGVNRTLVLLNGKRAVSPPFDVNSIPANMIERIEVLKDGASAVYGSDAIAGVVNFILRSDYQGAEFMADYGVSDRDDGEREGASFTFGHSSDRGSIMGGINYNKYDSVSSADREFAKDATYLSSASIIRAGSSRNPQGRIFLPAGNSFGCGSVSRTPGTSGASLSDYRCYSGARDAYNYQSVNLVMTPQERANAFVIGNYKLSDSVEVYANYFHNETTSNFAIAPLPFDAIGDGVTISRDNYYNPFGIDLGAGNADGLNMLTRFTGLGQRRGNFSTSTDQALIGFKGSIGDTSWTWDASYNYGHYSQMRKSLGYVYYEGLRSALGPSFRDPVTGVITCGTPDEPIAGCVPFNIFAQNDPAQVALLSNYSATPYYNTLYLLRQGEVNVAGELFEMPAGVASLAVGVSHRKEYQDFDVDYIAITRGEDGTCFISQEACSTPLNGGYTVKEAYAELFLPILKDVTFAQSLNLIVGSRYSDYNTFGDTTNSKVAVEWRPIEDVLLRGTVQEVFRAPNISELYAGATGSAPSFADPCRFLSASELASHSNACQNVPVNYQGTGLSQTSAVVSGAVAAGIDLVPEEGKTFDFGVVYDPSWLEGLSVNVDVWRIYLNDTITPLGAQTIVNSCFQDNTSFCNLIHRTAAGDIQFISSPTANLGRLDTKGVDFGFKYRLPETSIGNFGISFESTYIAQYDNDKLPERSDDAVVHVNGTYNRDYGNYARWRALAGLSWGLGSWDANWRVRYIGGVNVGNEDERQGTSADGSIPGVELHYGAHVEHNLAVGYNIEPINTRLDIGIDNVFDKQPPLFFQNNVINANTDVNTYDTVGRYFWGRVTVKF</sequence>
<evidence type="ECO:0000256" key="5">
    <source>
        <dbReference type="ARBA" id="ARBA00022729"/>
    </source>
</evidence>
<dbReference type="InterPro" id="IPR037066">
    <property type="entry name" value="Plug_dom_sf"/>
</dbReference>
<dbReference type="InterPro" id="IPR000531">
    <property type="entry name" value="Beta-barrel_TonB"/>
</dbReference>
<dbReference type="Gene3D" id="2.170.130.10">
    <property type="entry name" value="TonB-dependent receptor, plug domain"/>
    <property type="match status" value="1"/>
</dbReference>
<keyword evidence="7 9" id="KW-0472">Membrane</keyword>
<organism evidence="15 16">
    <name type="scientific">Tahibacter amnicola</name>
    <dbReference type="NCBI Taxonomy" id="2976241"/>
    <lineage>
        <taxon>Bacteria</taxon>
        <taxon>Pseudomonadati</taxon>
        <taxon>Pseudomonadota</taxon>
        <taxon>Gammaproteobacteria</taxon>
        <taxon>Lysobacterales</taxon>
        <taxon>Rhodanobacteraceae</taxon>
        <taxon>Tahibacter</taxon>
    </lineage>
</organism>
<evidence type="ECO:0000256" key="4">
    <source>
        <dbReference type="ARBA" id="ARBA00022692"/>
    </source>
</evidence>
<dbReference type="InterPro" id="IPR036942">
    <property type="entry name" value="Beta-barrel_TonB_sf"/>
</dbReference>